<protein>
    <recommendedName>
        <fullName evidence="2">DUF4167 domain-containing protein</fullName>
    </recommendedName>
</protein>
<evidence type="ECO:0000256" key="1">
    <source>
        <dbReference type="SAM" id="MobiDB-lite"/>
    </source>
</evidence>
<dbReference type="EMBL" id="PGGO01000028">
    <property type="protein sequence ID" value="PSH62644.1"/>
    <property type="molecule type" value="Genomic_DNA"/>
</dbReference>
<accession>A0A2P7B848</accession>
<proteinExistence type="predicted"/>
<evidence type="ECO:0000259" key="2">
    <source>
        <dbReference type="Pfam" id="PF13763"/>
    </source>
</evidence>
<dbReference type="InterPro" id="IPR025430">
    <property type="entry name" value="DUF4167"/>
</dbReference>
<evidence type="ECO:0000313" key="3">
    <source>
        <dbReference type="EMBL" id="PSH62644.1"/>
    </source>
</evidence>
<evidence type="ECO:0000313" key="4">
    <source>
        <dbReference type="Proteomes" id="UP000241444"/>
    </source>
</evidence>
<feature type="domain" description="DUF4167" evidence="2">
    <location>
        <begin position="5"/>
        <end position="72"/>
    </location>
</feature>
<comment type="caution">
    <text evidence="3">The sequence shown here is derived from an EMBL/GenBank/DDBJ whole genome shotgun (WGS) entry which is preliminary data.</text>
</comment>
<reference evidence="4" key="1">
    <citation type="submission" date="2017-11" db="EMBL/GenBank/DDBJ databases">
        <authorList>
            <person name="Kuznetsova I."/>
            <person name="Sazanova A."/>
            <person name="Chirak E."/>
            <person name="Safronova V."/>
            <person name="Willems A."/>
        </authorList>
    </citation>
    <scope>NUCLEOTIDE SEQUENCE [LARGE SCALE GENOMIC DNA]</scope>
    <source>
        <strain evidence="4">STM 196</strain>
    </source>
</reference>
<keyword evidence="4" id="KW-1185">Reference proteome</keyword>
<feature type="region of interest" description="Disordered" evidence="1">
    <location>
        <begin position="1"/>
        <end position="28"/>
    </location>
</feature>
<dbReference type="Pfam" id="PF13763">
    <property type="entry name" value="DUF4167"/>
    <property type="match status" value="1"/>
</dbReference>
<sequence>MNMNQSRSATEPHGHSMQSAKKATVARHQGARLNYERYLAQARTQALIGNQIEAENFYQHAEHYFRSFNQNENSRKLIA</sequence>
<gene>
    <name evidence="3" type="ORF">CU102_25100</name>
</gene>
<dbReference type="Proteomes" id="UP000241444">
    <property type="component" value="Unassembled WGS sequence"/>
</dbReference>
<dbReference type="OrthoDB" id="9816310at2"/>
<dbReference type="AlphaFoldDB" id="A0A2P7B848"/>
<name>A0A2P7B848_9HYPH</name>
<dbReference type="RefSeq" id="WP_106713805.1">
    <property type="nucleotide sequence ID" value="NZ_SNYE01000036.1"/>
</dbReference>
<organism evidence="3 4">
    <name type="scientific">Phyllobacterium brassicacearum</name>
    <dbReference type="NCBI Taxonomy" id="314235"/>
    <lineage>
        <taxon>Bacteria</taxon>
        <taxon>Pseudomonadati</taxon>
        <taxon>Pseudomonadota</taxon>
        <taxon>Alphaproteobacteria</taxon>
        <taxon>Hyphomicrobiales</taxon>
        <taxon>Phyllobacteriaceae</taxon>
        <taxon>Phyllobacterium</taxon>
    </lineage>
</organism>